<sequence length="81" mass="9117">RLSMQEAVNAPRFHHQWLPDLITFEPNTFDTKTFETLKSKGYLINEKTTPVIGKVDAILVLPNKKIEGGADFRGDDKAVGF</sequence>
<keyword evidence="2" id="KW-1185">Reference proteome</keyword>
<dbReference type="EMBL" id="SZVP01000105">
    <property type="protein sequence ID" value="TMM36220.1"/>
    <property type="molecule type" value="Genomic_DNA"/>
</dbReference>
<protein>
    <submittedName>
        <fullName evidence="1">Gamma-glutamyltransferase</fullName>
    </submittedName>
</protein>
<name>A0A8H2PLB0_9GAMM</name>
<dbReference type="Pfam" id="PF01019">
    <property type="entry name" value="G_glu_transpept"/>
    <property type="match status" value="1"/>
</dbReference>
<organism evidence="1 2">
    <name type="scientific">Colwellia ponticola</name>
    <dbReference type="NCBI Taxonomy" id="2304625"/>
    <lineage>
        <taxon>Bacteria</taxon>
        <taxon>Pseudomonadati</taxon>
        <taxon>Pseudomonadota</taxon>
        <taxon>Gammaproteobacteria</taxon>
        <taxon>Alteromonadales</taxon>
        <taxon>Colwelliaceae</taxon>
        <taxon>Colwellia</taxon>
    </lineage>
</organism>
<feature type="non-terminal residue" evidence="1">
    <location>
        <position position="1"/>
    </location>
</feature>
<comment type="caution">
    <text evidence="1">The sequence shown here is derived from an EMBL/GenBank/DDBJ whole genome shotgun (WGS) entry which is preliminary data.</text>
</comment>
<gene>
    <name evidence="1" type="ORF">FCS21_16040</name>
</gene>
<dbReference type="AlphaFoldDB" id="A0A8H2PLB0"/>
<evidence type="ECO:0000313" key="1">
    <source>
        <dbReference type="EMBL" id="TMM36220.1"/>
    </source>
</evidence>
<reference evidence="1 2" key="1">
    <citation type="submission" date="2019-05" db="EMBL/GenBank/DDBJ databases">
        <title>Colwellia ponticola sp. nov., isolated from seawater.</title>
        <authorList>
            <person name="Yoon J.-H."/>
        </authorList>
    </citation>
    <scope>NUCLEOTIDE SEQUENCE [LARGE SCALE GENOMIC DNA]</scope>
    <source>
        <strain evidence="1 2">OISW-25</strain>
    </source>
</reference>
<dbReference type="InterPro" id="IPR043137">
    <property type="entry name" value="GGT_ssub_C"/>
</dbReference>
<dbReference type="InterPro" id="IPR029055">
    <property type="entry name" value="Ntn_hydrolases_N"/>
</dbReference>
<dbReference type="GO" id="GO:0016740">
    <property type="term" value="F:transferase activity"/>
    <property type="evidence" value="ECO:0007669"/>
    <property type="project" value="UniProtKB-KW"/>
</dbReference>
<dbReference type="SUPFAM" id="SSF56235">
    <property type="entry name" value="N-terminal nucleophile aminohydrolases (Ntn hydrolases)"/>
    <property type="match status" value="1"/>
</dbReference>
<accession>A0A8H2PLB0</accession>
<keyword evidence="1" id="KW-0808">Transferase</keyword>
<proteinExistence type="predicted"/>
<dbReference type="Gene3D" id="3.60.20.40">
    <property type="match status" value="1"/>
</dbReference>
<evidence type="ECO:0000313" key="2">
    <source>
        <dbReference type="Proteomes" id="UP000307702"/>
    </source>
</evidence>
<dbReference type="Proteomes" id="UP000307702">
    <property type="component" value="Unassembled WGS sequence"/>
</dbReference>